<evidence type="ECO:0000256" key="1">
    <source>
        <dbReference type="SAM" id="MobiDB-lite"/>
    </source>
</evidence>
<evidence type="ECO:0008006" key="5">
    <source>
        <dbReference type="Google" id="ProtNLM"/>
    </source>
</evidence>
<dbReference type="EMBL" id="QVEP01000060">
    <property type="protein sequence ID" value="RGB74069.1"/>
    <property type="molecule type" value="Genomic_DNA"/>
</dbReference>
<evidence type="ECO:0000313" key="3">
    <source>
        <dbReference type="EMBL" id="RGB74069.1"/>
    </source>
</evidence>
<keyword evidence="2" id="KW-0812">Transmembrane</keyword>
<proteinExistence type="predicted"/>
<protein>
    <recommendedName>
        <fullName evidence="5">DUF4179 domain-containing protein</fullName>
    </recommendedName>
</protein>
<dbReference type="AlphaFoldDB" id="A0A3E2TF78"/>
<evidence type="ECO:0000313" key="4">
    <source>
        <dbReference type="Proteomes" id="UP000260773"/>
    </source>
</evidence>
<feature type="region of interest" description="Disordered" evidence="1">
    <location>
        <begin position="35"/>
        <end position="64"/>
    </location>
</feature>
<feature type="compositionally biased region" description="Basic and acidic residues" evidence="1">
    <location>
        <begin position="35"/>
        <end position="51"/>
    </location>
</feature>
<keyword evidence="2" id="KW-0472">Membrane</keyword>
<gene>
    <name evidence="3" type="ORF">DW070_15435</name>
</gene>
<keyword evidence="2" id="KW-1133">Transmembrane helix</keyword>
<comment type="caution">
    <text evidence="3">The sequence shown here is derived from an EMBL/GenBank/DDBJ whole genome shotgun (WGS) entry which is preliminary data.</text>
</comment>
<feature type="transmembrane region" description="Helical" evidence="2">
    <location>
        <begin position="71"/>
        <end position="88"/>
    </location>
</feature>
<evidence type="ECO:0000256" key="2">
    <source>
        <dbReference type="SAM" id="Phobius"/>
    </source>
</evidence>
<organism evidence="3 4">
    <name type="scientific">Coprococcus catus</name>
    <dbReference type="NCBI Taxonomy" id="116085"/>
    <lineage>
        <taxon>Bacteria</taxon>
        <taxon>Bacillati</taxon>
        <taxon>Bacillota</taxon>
        <taxon>Clostridia</taxon>
        <taxon>Lachnospirales</taxon>
        <taxon>Lachnospiraceae</taxon>
        <taxon>Coprococcus</taxon>
    </lineage>
</organism>
<reference evidence="3 4" key="1">
    <citation type="submission" date="2018-08" db="EMBL/GenBank/DDBJ databases">
        <title>A genome reference for cultivated species of the human gut microbiota.</title>
        <authorList>
            <person name="Zou Y."/>
            <person name="Xue W."/>
            <person name="Luo G."/>
        </authorList>
    </citation>
    <scope>NUCLEOTIDE SEQUENCE [LARGE SCALE GENOMIC DNA]</scope>
    <source>
        <strain evidence="3 4">AF45-17</strain>
    </source>
</reference>
<sequence>MSRKKFDEKCYKETMDCLHASDDVLEEVLKMTENKNAEGDKIQDNGQETRNRSKYGKNNDSQNRHWHPARVAAAAVVFCAVAGIMFSTEISTYAEEAIHFIEAKLSPASESDVETFADAALGNKSISTNHAERTNSSGEVLDDPDSQRVAVDSVMANELLSGNVQNVDATVEVGGYTFDFEQLVVDKNGNGMLSYTISNPDGVKDWYESGYGEINFNWYLNPNGGLVNPTIYSESGEELDSRLLLRSDISTDTELHVVACFTGNLQENEGIRLDLIKAKDNEDAGQWTVLDQKSVSFDVTDKLDGVALTDENGDTAEVSPIGLTMSDTADENIENVPDNITLKYTDGTEYVIDGEDAYNTIVSLKDSGKSWYVFNRLVDTGKIQSLDIKGHYCNFEDESQENYDRIYTIAE</sequence>
<name>A0A3E2TF78_9FIRM</name>
<accession>A0A3E2TF78</accession>
<dbReference type="Proteomes" id="UP000260773">
    <property type="component" value="Unassembled WGS sequence"/>
</dbReference>